<comment type="caution">
    <text evidence="3">Lacks conserved residue(s) required for the propagation of feature annotation.</text>
</comment>
<reference evidence="7 8" key="2">
    <citation type="submission" date="2019-01" db="EMBL/GenBank/DDBJ databases">
        <title>The decoding of complex shrimp genome reveals the adaptation for benthos swimmer, frequently molting mechanism and breeding impact on genome.</title>
        <authorList>
            <person name="Sun Y."/>
            <person name="Gao Y."/>
            <person name="Yu Y."/>
        </authorList>
    </citation>
    <scope>NUCLEOTIDE SEQUENCE [LARGE SCALE GENOMIC DNA]</scope>
    <source>
        <tissue evidence="7">Muscle</tissue>
    </source>
</reference>
<dbReference type="SUPFAM" id="SSF49854">
    <property type="entry name" value="Spermadhesin, CUB domain"/>
    <property type="match status" value="1"/>
</dbReference>
<evidence type="ECO:0000256" key="3">
    <source>
        <dbReference type="PROSITE-ProRule" id="PRU00059"/>
    </source>
</evidence>
<keyword evidence="2 3" id="KW-1015">Disulfide bond</keyword>
<evidence type="ECO:0000256" key="1">
    <source>
        <dbReference type="ARBA" id="ARBA00022737"/>
    </source>
</evidence>
<evidence type="ECO:0000256" key="4">
    <source>
        <dbReference type="SAM" id="MobiDB-lite"/>
    </source>
</evidence>
<dbReference type="Proteomes" id="UP000283509">
    <property type="component" value="Unassembled WGS sequence"/>
</dbReference>
<feature type="disulfide bond" evidence="3">
    <location>
        <begin position="235"/>
        <end position="262"/>
    </location>
</feature>
<evidence type="ECO:0000256" key="2">
    <source>
        <dbReference type="ARBA" id="ARBA00023157"/>
    </source>
</evidence>
<dbReference type="Gene3D" id="2.60.120.740">
    <property type="match status" value="1"/>
</dbReference>
<keyword evidence="8" id="KW-1185">Reference proteome</keyword>
<evidence type="ECO:0000259" key="6">
    <source>
        <dbReference type="PROSITE" id="PS01180"/>
    </source>
</evidence>
<keyword evidence="5" id="KW-0812">Transmembrane</keyword>
<dbReference type="Gene3D" id="2.60.120.290">
    <property type="entry name" value="Spermadhesin, CUB domain"/>
    <property type="match status" value="1"/>
</dbReference>
<dbReference type="InterPro" id="IPR035914">
    <property type="entry name" value="Sperma_CUB_dom_sf"/>
</dbReference>
<keyword evidence="5" id="KW-1133">Transmembrane helix</keyword>
<dbReference type="PANTHER" id="PTHR24251">
    <property type="entry name" value="OVOCHYMASE-RELATED"/>
    <property type="match status" value="1"/>
</dbReference>
<dbReference type="EMBL" id="QCYY01003017">
    <property type="protein sequence ID" value="ROT65906.1"/>
    <property type="molecule type" value="Genomic_DNA"/>
</dbReference>
<dbReference type="SMART" id="SM00042">
    <property type="entry name" value="CUB"/>
    <property type="match status" value="1"/>
</dbReference>
<evidence type="ECO:0000313" key="7">
    <source>
        <dbReference type="EMBL" id="ROT65906.1"/>
    </source>
</evidence>
<feature type="region of interest" description="Disordered" evidence="4">
    <location>
        <begin position="482"/>
        <end position="506"/>
    </location>
</feature>
<organism evidence="7 8">
    <name type="scientific">Penaeus vannamei</name>
    <name type="common">Whiteleg shrimp</name>
    <name type="synonym">Litopenaeus vannamei</name>
    <dbReference type="NCBI Taxonomy" id="6689"/>
    <lineage>
        <taxon>Eukaryota</taxon>
        <taxon>Metazoa</taxon>
        <taxon>Ecdysozoa</taxon>
        <taxon>Arthropoda</taxon>
        <taxon>Crustacea</taxon>
        <taxon>Multicrustacea</taxon>
        <taxon>Malacostraca</taxon>
        <taxon>Eumalacostraca</taxon>
        <taxon>Eucarida</taxon>
        <taxon>Decapoda</taxon>
        <taxon>Dendrobranchiata</taxon>
        <taxon>Penaeoidea</taxon>
        <taxon>Penaeidae</taxon>
        <taxon>Penaeus</taxon>
    </lineage>
</organism>
<keyword evidence="1" id="KW-0677">Repeat</keyword>
<keyword evidence="5" id="KW-0472">Membrane</keyword>
<dbReference type="PROSITE" id="PS01180">
    <property type="entry name" value="CUB"/>
    <property type="match status" value="1"/>
</dbReference>
<sequence length="506" mass="56054">MPCAPPPCTAFLSASAASRLPSDLTSTSNPSRGAVSQTSLFLPPVTTSRTFFYLVYNLFYLLSLCSLHSPTHAHARTRPAATPIAGEMLVRRRRVTWCWGNEVKTGTSTRNSSSGVAITPGGEVAEECSESELVFSCPEDGQELAIREAWLYGSTARIMVDQGQGDKCYVPEYMVSYKQGTILQYINKQCGGQKECRFNVTAHVPNAIEKKELWEDGVLRVTYDCLRKTDIVRVCDSEVSAQSGWLQTVGYPQYYLGGNGPCTITIKVDEGQQIQLTLTDLSIRDIVQPNEDECRDSISVTEGRKELLKMCGEIKQPITVTSEGPVLSLNFNAVTDVFPKRGYAAYYEALGCESPPIPEDGYRSFRNATHAEYWCCVHHVFPDTLERRRILKCNRGSSWNDTVPDCIELQELLEVGNITEKEFTGLINGSTNGAHAEMYQEAHIVYDLVVPTVIMSILVIGNVAVVVLIIYCRRDVMDESSRSEELESIKANPEPTDTLDSTPCSV</sequence>
<dbReference type="OrthoDB" id="6431754at2759"/>
<evidence type="ECO:0000256" key="5">
    <source>
        <dbReference type="SAM" id="Phobius"/>
    </source>
</evidence>
<accession>A0A3R7LVW8</accession>
<reference evidence="7 8" key="1">
    <citation type="submission" date="2018-04" db="EMBL/GenBank/DDBJ databases">
        <authorList>
            <person name="Zhang X."/>
            <person name="Yuan J."/>
            <person name="Li F."/>
            <person name="Xiang J."/>
        </authorList>
    </citation>
    <scope>NUCLEOTIDE SEQUENCE [LARGE SCALE GENOMIC DNA]</scope>
    <source>
        <tissue evidence="7">Muscle</tissue>
    </source>
</reference>
<feature type="transmembrane region" description="Helical" evidence="5">
    <location>
        <begin position="448"/>
        <end position="472"/>
    </location>
</feature>
<dbReference type="Pfam" id="PF00431">
    <property type="entry name" value="CUB"/>
    <property type="match status" value="1"/>
</dbReference>
<gene>
    <name evidence="7" type="ORF">C7M84_016104</name>
</gene>
<dbReference type="CDD" id="cd00041">
    <property type="entry name" value="CUB"/>
    <property type="match status" value="1"/>
</dbReference>
<proteinExistence type="predicted"/>
<evidence type="ECO:0000313" key="8">
    <source>
        <dbReference type="Proteomes" id="UP000283509"/>
    </source>
</evidence>
<dbReference type="AlphaFoldDB" id="A0A3R7LVW8"/>
<protein>
    <recommendedName>
        <fullName evidence="6">CUB domain-containing protein</fullName>
    </recommendedName>
</protein>
<name>A0A3R7LVW8_PENVA</name>
<feature type="domain" description="CUB" evidence="6">
    <location>
        <begin position="235"/>
        <end position="350"/>
    </location>
</feature>
<dbReference type="InterPro" id="IPR000859">
    <property type="entry name" value="CUB_dom"/>
</dbReference>
<comment type="caution">
    <text evidence="7">The sequence shown here is derived from an EMBL/GenBank/DDBJ whole genome shotgun (WGS) entry which is preliminary data.</text>
</comment>
<dbReference type="InterPro" id="IPR043159">
    <property type="entry name" value="Lectin_gal-bd_sf"/>
</dbReference>